<dbReference type="Proteomes" id="UP000498740">
    <property type="component" value="Unassembled WGS sequence"/>
</dbReference>
<reference evidence="2 3" key="1">
    <citation type="submission" date="2020-05" db="EMBL/GenBank/DDBJ databases">
        <title>Whole genome shotgun sequence of Streptomyces microflavus NBRC 13062.</title>
        <authorList>
            <person name="Komaki H."/>
            <person name="Tamura T."/>
        </authorList>
    </citation>
    <scope>NUCLEOTIDE SEQUENCE [LARGE SCALE GENOMIC DNA]</scope>
    <source>
        <strain evidence="2 3">NBRC 13062</strain>
    </source>
</reference>
<proteinExistence type="predicted"/>
<dbReference type="EMBL" id="BLWD01000001">
    <property type="protein sequence ID" value="GFN07785.1"/>
    <property type="molecule type" value="Genomic_DNA"/>
</dbReference>
<sequence length="73" mass="7225">MGEAGGALVGGLDGELGGHTHAFAGPGLEVQAVRLSLTAAETVLVVRTEELPGGGGVRVPDRRDGVGRGCQSC</sequence>
<organism evidence="2 3">
    <name type="scientific">Streptomyces microflavus</name>
    <name type="common">Streptomyces lipmanii</name>
    <dbReference type="NCBI Taxonomy" id="1919"/>
    <lineage>
        <taxon>Bacteria</taxon>
        <taxon>Bacillati</taxon>
        <taxon>Actinomycetota</taxon>
        <taxon>Actinomycetes</taxon>
        <taxon>Kitasatosporales</taxon>
        <taxon>Streptomycetaceae</taxon>
        <taxon>Streptomyces</taxon>
    </lineage>
</organism>
<gene>
    <name evidence="2" type="ORF">Smic_63410</name>
</gene>
<feature type="region of interest" description="Disordered" evidence="1">
    <location>
        <begin position="51"/>
        <end position="73"/>
    </location>
</feature>
<evidence type="ECO:0000256" key="1">
    <source>
        <dbReference type="SAM" id="MobiDB-lite"/>
    </source>
</evidence>
<name>A0A7J0D1C2_STRMI</name>
<protein>
    <submittedName>
        <fullName evidence="2">Uncharacterized protein</fullName>
    </submittedName>
</protein>
<evidence type="ECO:0000313" key="3">
    <source>
        <dbReference type="Proteomes" id="UP000498740"/>
    </source>
</evidence>
<dbReference type="AlphaFoldDB" id="A0A7J0D1C2"/>
<evidence type="ECO:0000313" key="2">
    <source>
        <dbReference type="EMBL" id="GFN07785.1"/>
    </source>
</evidence>
<comment type="caution">
    <text evidence="2">The sequence shown here is derived from an EMBL/GenBank/DDBJ whole genome shotgun (WGS) entry which is preliminary data.</text>
</comment>
<accession>A0A7J0D1C2</accession>